<feature type="chain" id="PRO_5025665289" description="Secreted protein" evidence="1">
    <location>
        <begin position="19"/>
        <end position="205"/>
    </location>
</feature>
<evidence type="ECO:0008006" key="4">
    <source>
        <dbReference type="Google" id="ProtNLM"/>
    </source>
</evidence>
<evidence type="ECO:0000313" key="3">
    <source>
        <dbReference type="Proteomes" id="UP000800035"/>
    </source>
</evidence>
<evidence type="ECO:0000256" key="1">
    <source>
        <dbReference type="SAM" id="SignalP"/>
    </source>
</evidence>
<name>A0A6A5U1G5_9PLEO</name>
<dbReference type="Proteomes" id="UP000800035">
    <property type="component" value="Unassembled WGS sequence"/>
</dbReference>
<accession>A0A6A5U1G5</accession>
<dbReference type="OrthoDB" id="3759689at2759"/>
<reference evidence="2" key="1">
    <citation type="journal article" date="2020" name="Stud. Mycol.">
        <title>101 Dothideomycetes genomes: a test case for predicting lifestyles and emergence of pathogens.</title>
        <authorList>
            <person name="Haridas S."/>
            <person name="Albert R."/>
            <person name="Binder M."/>
            <person name="Bloem J."/>
            <person name="Labutti K."/>
            <person name="Salamov A."/>
            <person name="Andreopoulos B."/>
            <person name="Baker S."/>
            <person name="Barry K."/>
            <person name="Bills G."/>
            <person name="Bluhm B."/>
            <person name="Cannon C."/>
            <person name="Castanera R."/>
            <person name="Culley D."/>
            <person name="Daum C."/>
            <person name="Ezra D."/>
            <person name="Gonzalez J."/>
            <person name="Henrissat B."/>
            <person name="Kuo A."/>
            <person name="Liang C."/>
            <person name="Lipzen A."/>
            <person name="Lutzoni F."/>
            <person name="Magnuson J."/>
            <person name="Mondo S."/>
            <person name="Nolan M."/>
            <person name="Ohm R."/>
            <person name="Pangilinan J."/>
            <person name="Park H.-J."/>
            <person name="Ramirez L."/>
            <person name="Alfaro M."/>
            <person name="Sun H."/>
            <person name="Tritt A."/>
            <person name="Yoshinaga Y."/>
            <person name="Zwiers L.-H."/>
            <person name="Turgeon B."/>
            <person name="Goodwin S."/>
            <person name="Spatafora J."/>
            <person name="Crous P."/>
            <person name="Grigoriev I."/>
        </authorList>
    </citation>
    <scope>NUCLEOTIDE SEQUENCE</scope>
    <source>
        <strain evidence="2">CBS 675.92</strain>
    </source>
</reference>
<proteinExistence type="predicted"/>
<dbReference type="Pfam" id="PF14273">
    <property type="entry name" value="DUF4360"/>
    <property type="match status" value="1"/>
</dbReference>
<protein>
    <recommendedName>
        <fullName evidence="4">Secreted protein</fullName>
    </recommendedName>
</protein>
<evidence type="ECO:0000313" key="2">
    <source>
        <dbReference type="EMBL" id="KAF1958464.1"/>
    </source>
</evidence>
<sequence>MRFPTALLPLTSAALALGQANPAPQPNISNITYWGSACPEGGLSAVIGPVNATTDTASLSFSLANFLPALGSFGSSLRMCNVISHISVAEGWKITVNAHGTNAQGKTDLPGNATMFLRSTYSFAEKAEIQSIGMLNVRGPLTGHFASRLTPEDGDRGVVGPCAGGELDIEFQARAVEDLASKMLRRRASNETSWTLSTNLDVLRC</sequence>
<organism evidence="2 3">
    <name type="scientific">Byssothecium circinans</name>
    <dbReference type="NCBI Taxonomy" id="147558"/>
    <lineage>
        <taxon>Eukaryota</taxon>
        <taxon>Fungi</taxon>
        <taxon>Dikarya</taxon>
        <taxon>Ascomycota</taxon>
        <taxon>Pezizomycotina</taxon>
        <taxon>Dothideomycetes</taxon>
        <taxon>Pleosporomycetidae</taxon>
        <taxon>Pleosporales</taxon>
        <taxon>Massarineae</taxon>
        <taxon>Massarinaceae</taxon>
        <taxon>Byssothecium</taxon>
    </lineage>
</organism>
<dbReference type="InterPro" id="IPR025649">
    <property type="entry name" value="DUF4360"/>
</dbReference>
<feature type="signal peptide" evidence="1">
    <location>
        <begin position="1"/>
        <end position="18"/>
    </location>
</feature>
<gene>
    <name evidence="2" type="ORF">CC80DRAFT_546696</name>
</gene>
<keyword evidence="3" id="KW-1185">Reference proteome</keyword>
<dbReference type="EMBL" id="ML976987">
    <property type="protein sequence ID" value="KAF1958464.1"/>
    <property type="molecule type" value="Genomic_DNA"/>
</dbReference>
<keyword evidence="1" id="KW-0732">Signal</keyword>
<dbReference type="AlphaFoldDB" id="A0A6A5U1G5"/>